<dbReference type="Gene3D" id="1.10.357.10">
    <property type="entry name" value="Tetracycline Repressor, domain 2"/>
    <property type="match status" value="1"/>
</dbReference>
<evidence type="ECO:0000256" key="5">
    <source>
        <dbReference type="PROSITE-ProRule" id="PRU00335"/>
    </source>
</evidence>
<keyword evidence="2" id="KW-0805">Transcription regulation</keyword>
<dbReference type="Pfam" id="PF13977">
    <property type="entry name" value="TetR_C_6"/>
    <property type="match status" value="1"/>
</dbReference>
<dbReference type="Proteomes" id="UP001228376">
    <property type="component" value="Unassembled WGS sequence"/>
</dbReference>
<dbReference type="PROSITE" id="PS50977">
    <property type="entry name" value="HTH_TETR_2"/>
    <property type="match status" value="1"/>
</dbReference>
<dbReference type="RefSeq" id="WP_306065849.1">
    <property type="nucleotide sequence ID" value="NZ_JAROCA020000001.1"/>
</dbReference>
<dbReference type="InterPro" id="IPR039538">
    <property type="entry name" value="BetI_C"/>
</dbReference>
<accession>A0ABU5CEM7</accession>
<keyword evidence="8" id="KW-1185">Reference proteome</keyword>
<dbReference type="SUPFAM" id="SSF46689">
    <property type="entry name" value="Homeodomain-like"/>
    <property type="match status" value="1"/>
</dbReference>
<evidence type="ECO:0000256" key="2">
    <source>
        <dbReference type="ARBA" id="ARBA00023015"/>
    </source>
</evidence>
<evidence type="ECO:0000256" key="4">
    <source>
        <dbReference type="ARBA" id="ARBA00023163"/>
    </source>
</evidence>
<sequence>MPKIVNHDDRREKIARATWQVILDKGMEGATVRNIAKEAGLSLGALRYYFKSQDELLVYAMELVKNRATKRITAVSKKELPPKEMAIEILMEIVPTNAQTRAEMEVWLAFVTYMKPRKHAKLHINDDILQGMEKIMQYLSATGNLRAELDVSIETERLYAFIDGLALHALLHPEHLSPEQIRKTITYHIDQICIF</sequence>
<dbReference type="PRINTS" id="PR00455">
    <property type="entry name" value="HTHTETR"/>
</dbReference>
<feature type="DNA-binding region" description="H-T-H motif" evidence="5">
    <location>
        <begin position="31"/>
        <end position="50"/>
    </location>
</feature>
<organism evidence="7 8">
    <name type="scientific">Tigheibacillus jepli</name>
    <dbReference type="NCBI Taxonomy" id="3035914"/>
    <lineage>
        <taxon>Bacteria</taxon>
        <taxon>Bacillati</taxon>
        <taxon>Bacillota</taxon>
        <taxon>Bacilli</taxon>
        <taxon>Bacillales</taxon>
        <taxon>Bacillaceae</taxon>
        <taxon>Tigheibacillus</taxon>
    </lineage>
</organism>
<evidence type="ECO:0000313" key="7">
    <source>
        <dbReference type="EMBL" id="MDY0404307.1"/>
    </source>
</evidence>
<evidence type="ECO:0000259" key="6">
    <source>
        <dbReference type="PROSITE" id="PS50977"/>
    </source>
</evidence>
<evidence type="ECO:0000313" key="8">
    <source>
        <dbReference type="Proteomes" id="UP001228376"/>
    </source>
</evidence>
<dbReference type="InterPro" id="IPR001647">
    <property type="entry name" value="HTH_TetR"/>
</dbReference>
<dbReference type="InterPro" id="IPR050624">
    <property type="entry name" value="HTH-type_Tx_Regulator"/>
</dbReference>
<protein>
    <submittedName>
        <fullName evidence="7">TetR family transcriptional regulator C-terminal domain-containing protein</fullName>
    </submittedName>
</protein>
<gene>
    <name evidence="7" type="ORF">P5G51_001750</name>
</gene>
<dbReference type="PANTHER" id="PTHR43479:SF11">
    <property type="entry name" value="ACREF_ENVCD OPERON REPRESSOR-RELATED"/>
    <property type="match status" value="1"/>
</dbReference>
<dbReference type="PANTHER" id="PTHR43479">
    <property type="entry name" value="ACREF/ENVCD OPERON REPRESSOR-RELATED"/>
    <property type="match status" value="1"/>
</dbReference>
<keyword evidence="4" id="KW-0804">Transcription</keyword>
<keyword evidence="1" id="KW-0678">Repressor</keyword>
<evidence type="ECO:0000256" key="1">
    <source>
        <dbReference type="ARBA" id="ARBA00022491"/>
    </source>
</evidence>
<proteinExistence type="predicted"/>
<name>A0ABU5CEM7_9BACI</name>
<keyword evidence="3 5" id="KW-0238">DNA-binding</keyword>
<dbReference type="Pfam" id="PF00440">
    <property type="entry name" value="TetR_N"/>
    <property type="match status" value="1"/>
</dbReference>
<dbReference type="SUPFAM" id="SSF48498">
    <property type="entry name" value="Tetracyclin repressor-like, C-terminal domain"/>
    <property type="match status" value="1"/>
</dbReference>
<evidence type="ECO:0000256" key="3">
    <source>
        <dbReference type="ARBA" id="ARBA00023125"/>
    </source>
</evidence>
<comment type="caution">
    <text evidence="7">The sequence shown here is derived from an EMBL/GenBank/DDBJ whole genome shotgun (WGS) entry which is preliminary data.</text>
</comment>
<dbReference type="PROSITE" id="PS01081">
    <property type="entry name" value="HTH_TETR_1"/>
    <property type="match status" value="1"/>
</dbReference>
<feature type="domain" description="HTH tetR-type" evidence="6">
    <location>
        <begin position="8"/>
        <end position="68"/>
    </location>
</feature>
<reference evidence="7 8" key="1">
    <citation type="submission" date="2023-10" db="EMBL/GenBank/DDBJ databases">
        <title>179-bfca-hs.</title>
        <authorList>
            <person name="Miliotis G."/>
            <person name="Sengupta P."/>
            <person name="Hameed A."/>
            <person name="Chuvochina M."/>
            <person name="Mcdonagh F."/>
            <person name="Simpson A.C."/>
            <person name="Singh N.K."/>
            <person name="Rekha P.D."/>
            <person name="Raman K."/>
            <person name="Hugenholtz P."/>
            <person name="Venkateswaran K."/>
        </authorList>
    </citation>
    <scope>NUCLEOTIDE SEQUENCE [LARGE SCALE GENOMIC DNA]</scope>
    <source>
        <strain evidence="7 8">179-BFC-A-HS</strain>
    </source>
</reference>
<dbReference type="InterPro" id="IPR009057">
    <property type="entry name" value="Homeodomain-like_sf"/>
</dbReference>
<dbReference type="EMBL" id="JAROCA020000001">
    <property type="protein sequence ID" value="MDY0404307.1"/>
    <property type="molecule type" value="Genomic_DNA"/>
</dbReference>
<dbReference type="InterPro" id="IPR036271">
    <property type="entry name" value="Tet_transcr_reg_TetR-rel_C_sf"/>
</dbReference>
<dbReference type="InterPro" id="IPR023772">
    <property type="entry name" value="DNA-bd_HTH_TetR-type_CS"/>
</dbReference>